<comment type="caution">
    <text evidence="2">The sequence shown here is derived from an EMBL/GenBank/DDBJ whole genome shotgun (WGS) entry which is preliminary data.</text>
</comment>
<accession>A0A1E7KYC6</accession>
<evidence type="ECO:0000313" key="3">
    <source>
        <dbReference type="Proteomes" id="UP000176005"/>
    </source>
</evidence>
<dbReference type="RefSeq" id="WP_070019084.1">
    <property type="nucleotide sequence ID" value="NZ_LJGW01000391.1"/>
</dbReference>
<dbReference type="InterPro" id="IPR045684">
    <property type="entry name" value="DUF6191"/>
</dbReference>
<dbReference type="AlphaFoldDB" id="A0A1E7KYC6"/>
<protein>
    <recommendedName>
        <fullName evidence="4">Regulatory protein</fullName>
    </recommendedName>
</protein>
<dbReference type="Pfam" id="PF19690">
    <property type="entry name" value="DUF6191"/>
    <property type="match status" value="1"/>
</dbReference>
<dbReference type="Proteomes" id="UP000176005">
    <property type="component" value="Unassembled WGS sequence"/>
</dbReference>
<reference evidence="2 3" key="1">
    <citation type="journal article" date="2016" name="Front. Microbiol.">
        <title>Comparative Genomics Analysis of Streptomyces Species Reveals Their Adaptation to the Marine Environment and Their Diversity at the Genomic Level.</title>
        <authorList>
            <person name="Tian X."/>
            <person name="Zhang Z."/>
            <person name="Yang T."/>
            <person name="Chen M."/>
            <person name="Li J."/>
            <person name="Chen F."/>
            <person name="Yang J."/>
            <person name="Li W."/>
            <person name="Zhang B."/>
            <person name="Zhang Z."/>
            <person name="Wu J."/>
            <person name="Zhang C."/>
            <person name="Long L."/>
            <person name="Xiao J."/>
        </authorList>
    </citation>
    <scope>NUCLEOTIDE SEQUENCE [LARGE SCALE GENOMIC DNA]</scope>
    <source>
        <strain evidence="2 3">SCSIO 10429</strain>
    </source>
</reference>
<keyword evidence="3" id="KW-1185">Reference proteome</keyword>
<evidence type="ECO:0008006" key="4">
    <source>
        <dbReference type="Google" id="ProtNLM"/>
    </source>
</evidence>
<feature type="compositionally biased region" description="Basic and acidic residues" evidence="1">
    <location>
        <begin position="14"/>
        <end position="30"/>
    </location>
</feature>
<sequence length="69" mass="7609">MFNLIQELFSPGRRHTEDERRRLDHARVEEGSSDPGHGPVDLASGQVLIRAPRQRGTDGAADEDADGSR</sequence>
<name>A0A1E7KYC6_9ACTN</name>
<dbReference type="EMBL" id="LJGW01000391">
    <property type="protein sequence ID" value="OEV08939.1"/>
    <property type="molecule type" value="Genomic_DNA"/>
</dbReference>
<feature type="region of interest" description="Disordered" evidence="1">
    <location>
        <begin position="1"/>
        <end position="69"/>
    </location>
</feature>
<proteinExistence type="predicted"/>
<evidence type="ECO:0000256" key="1">
    <source>
        <dbReference type="SAM" id="MobiDB-lite"/>
    </source>
</evidence>
<organism evidence="2 3">
    <name type="scientific">Streptomyces nanshensis</name>
    <dbReference type="NCBI Taxonomy" id="518642"/>
    <lineage>
        <taxon>Bacteria</taxon>
        <taxon>Bacillati</taxon>
        <taxon>Actinomycetota</taxon>
        <taxon>Actinomycetes</taxon>
        <taxon>Kitasatosporales</taxon>
        <taxon>Streptomycetaceae</taxon>
        <taxon>Streptomyces</taxon>
    </lineage>
</organism>
<gene>
    <name evidence="2" type="ORF">AN218_24330</name>
</gene>
<evidence type="ECO:0000313" key="2">
    <source>
        <dbReference type="EMBL" id="OEV08939.1"/>
    </source>
</evidence>
<feature type="compositionally biased region" description="Acidic residues" evidence="1">
    <location>
        <begin position="60"/>
        <end position="69"/>
    </location>
</feature>